<evidence type="ECO:0000256" key="3">
    <source>
        <dbReference type="ARBA" id="ARBA00023015"/>
    </source>
</evidence>
<dbReference type="InterPro" id="IPR001138">
    <property type="entry name" value="Zn2Cys6_DnaBD"/>
</dbReference>
<evidence type="ECO:0000313" key="8">
    <source>
        <dbReference type="EMBL" id="RAH84549.1"/>
    </source>
</evidence>
<dbReference type="GO" id="GO:0003677">
    <property type="term" value="F:DNA binding"/>
    <property type="evidence" value="ECO:0007669"/>
    <property type="project" value="UniProtKB-KW"/>
</dbReference>
<sequence length="571" mass="63054">MSPPRLKRTRTGCLTCRRRRVKCSEEKPTCHRCQTANLVCAGYQQSRHVVPVVLAGDTDADQPSSAALVTSTPASHLVLAQYVPDVVRSVENQNHRTAFLPIYHQYVTSTVHRFFAGNGLAFWRDTVAQMAWADDLICQAILCLGALHRAALLPAGHAQKGQMRAQGVGAYTAALSLARGSTGIRQVGVGSVVVMIVFALVEIFLKNLPGAGRHLDAAQRLFCELVVSGNPEDLKYIEDPLTRLQFSIQNLTGGTGGGTSHRAREQQTLVTPFPHYPSLVYTSDGDLSSEHCHLLRTVAFYRDVGQLLWLPIEHTAASINRTSLNAFRSALLHWRATATTTRKACPQPLHPILLEEVEDETPPLHSLPIPPARLTFTSDVAAVSMAIFYAHLALLDYLELATSPASDKTEEREERIYALIYRNLRIVQGLWGEEDVAEECARFRQPKVGMVMHMVLFQAMGLGCTAEWRSWARGRLERLGRAADVFRGTAFMNAHAAMDQFLDREMGQGDGGLVSLGERVNPVVRANPDVDDGFSACFVRMHLGEREDALLFDVVGRARWEQDGAGWSIII</sequence>
<dbReference type="SUPFAM" id="SSF57701">
    <property type="entry name" value="Zn2/Cys6 DNA-binding domain"/>
    <property type="match status" value="1"/>
</dbReference>
<dbReference type="PANTHER" id="PTHR36206:SF4">
    <property type="entry name" value="HYPOTHETICAL CONSERVED PROTEIN (EUROFUNG)-RELATED"/>
    <property type="match status" value="1"/>
</dbReference>
<dbReference type="PROSITE" id="PS00463">
    <property type="entry name" value="ZN2_CY6_FUNGAL_1"/>
    <property type="match status" value="1"/>
</dbReference>
<keyword evidence="2" id="KW-0862">Zinc</keyword>
<dbReference type="Pfam" id="PF00172">
    <property type="entry name" value="Zn_clus"/>
    <property type="match status" value="1"/>
</dbReference>
<proteinExistence type="predicted"/>
<evidence type="ECO:0000256" key="1">
    <source>
        <dbReference type="ARBA" id="ARBA00022723"/>
    </source>
</evidence>
<keyword evidence="6" id="KW-0539">Nucleus</keyword>
<dbReference type="Proteomes" id="UP000249497">
    <property type="component" value="Unassembled WGS sequence"/>
</dbReference>
<dbReference type="GO" id="GO:0009893">
    <property type="term" value="P:positive regulation of metabolic process"/>
    <property type="evidence" value="ECO:0007669"/>
    <property type="project" value="UniProtKB-ARBA"/>
</dbReference>
<keyword evidence="5" id="KW-0804">Transcription</keyword>
<dbReference type="SMART" id="SM00066">
    <property type="entry name" value="GAL4"/>
    <property type="match status" value="1"/>
</dbReference>
<dbReference type="PANTHER" id="PTHR36206">
    <property type="entry name" value="ASPERCRYPTIN BIOSYNTHESIS CLUSTER-SPECIFIC TRANSCRIPTION REGULATOR ATNN-RELATED"/>
    <property type="match status" value="1"/>
</dbReference>
<accession>A0A8T8XAV6</accession>
<evidence type="ECO:0000259" key="7">
    <source>
        <dbReference type="PROSITE" id="PS50048"/>
    </source>
</evidence>
<dbReference type="GO" id="GO:0000981">
    <property type="term" value="F:DNA-binding transcription factor activity, RNA polymerase II-specific"/>
    <property type="evidence" value="ECO:0007669"/>
    <property type="project" value="InterPro"/>
</dbReference>
<keyword evidence="4" id="KW-0238">DNA-binding</keyword>
<protein>
    <recommendedName>
        <fullName evidence="7">Zn(2)-C6 fungal-type domain-containing protein</fullName>
    </recommendedName>
</protein>
<keyword evidence="1" id="KW-0479">Metal-binding</keyword>
<dbReference type="Gene3D" id="4.10.240.10">
    <property type="entry name" value="Zn(2)-C6 fungal-type DNA-binding domain"/>
    <property type="match status" value="1"/>
</dbReference>
<dbReference type="GO" id="GO:0008270">
    <property type="term" value="F:zinc ion binding"/>
    <property type="evidence" value="ECO:0007669"/>
    <property type="project" value="InterPro"/>
</dbReference>
<feature type="domain" description="Zn(2)-C6 fungal-type" evidence="7">
    <location>
        <begin position="12"/>
        <end position="40"/>
    </location>
</feature>
<dbReference type="InterPro" id="IPR036864">
    <property type="entry name" value="Zn2-C6_fun-type_DNA-bd_sf"/>
</dbReference>
<evidence type="ECO:0000256" key="4">
    <source>
        <dbReference type="ARBA" id="ARBA00023125"/>
    </source>
</evidence>
<keyword evidence="3" id="KW-0805">Transcription regulation</keyword>
<evidence type="ECO:0000256" key="2">
    <source>
        <dbReference type="ARBA" id="ARBA00022833"/>
    </source>
</evidence>
<gene>
    <name evidence="8" type="ORF">BO86DRAFT_396803</name>
</gene>
<organism evidence="8 9">
    <name type="scientific">Aspergillus japonicus CBS 114.51</name>
    <dbReference type="NCBI Taxonomy" id="1448312"/>
    <lineage>
        <taxon>Eukaryota</taxon>
        <taxon>Fungi</taxon>
        <taxon>Dikarya</taxon>
        <taxon>Ascomycota</taxon>
        <taxon>Pezizomycotina</taxon>
        <taxon>Eurotiomycetes</taxon>
        <taxon>Eurotiomycetidae</taxon>
        <taxon>Eurotiales</taxon>
        <taxon>Aspergillaceae</taxon>
        <taxon>Aspergillus</taxon>
        <taxon>Aspergillus subgen. Circumdati</taxon>
    </lineage>
</organism>
<dbReference type="EMBL" id="KZ824777">
    <property type="protein sequence ID" value="RAH84549.1"/>
    <property type="molecule type" value="Genomic_DNA"/>
</dbReference>
<dbReference type="RefSeq" id="XP_025530443.1">
    <property type="nucleotide sequence ID" value="XM_025673435.1"/>
</dbReference>
<dbReference type="PROSITE" id="PS50048">
    <property type="entry name" value="ZN2_CY6_FUNGAL_2"/>
    <property type="match status" value="1"/>
</dbReference>
<dbReference type="OrthoDB" id="5130013at2759"/>
<dbReference type="InterPro" id="IPR052360">
    <property type="entry name" value="Transcr_Regulatory_Proteins"/>
</dbReference>
<dbReference type="CDD" id="cd00067">
    <property type="entry name" value="GAL4"/>
    <property type="match status" value="1"/>
</dbReference>
<dbReference type="AlphaFoldDB" id="A0A8T8XAV6"/>
<reference evidence="8 9" key="1">
    <citation type="submission" date="2018-02" db="EMBL/GenBank/DDBJ databases">
        <title>The genomes of Aspergillus section Nigri reveals drivers in fungal speciation.</title>
        <authorList>
            <consortium name="DOE Joint Genome Institute"/>
            <person name="Vesth T.C."/>
            <person name="Nybo J."/>
            <person name="Theobald S."/>
            <person name="Brandl J."/>
            <person name="Frisvad J.C."/>
            <person name="Nielsen K.F."/>
            <person name="Lyhne E.K."/>
            <person name="Kogle M.E."/>
            <person name="Kuo A."/>
            <person name="Riley R."/>
            <person name="Clum A."/>
            <person name="Nolan M."/>
            <person name="Lipzen A."/>
            <person name="Salamov A."/>
            <person name="Henrissat B."/>
            <person name="Wiebenga A."/>
            <person name="De vries R.P."/>
            <person name="Grigoriev I.V."/>
            <person name="Mortensen U.H."/>
            <person name="Andersen M.R."/>
            <person name="Baker S.E."/>
        </authorList>
    </citation>
    <scope>NUCLEOTIDE SEQUENCE [LARGE SCALE GENOMIC DNA]</scope>
    <source>
        <strain evidence="8 9">CBS 114.51</strain>
    </source>
</reference>
<dbReference type="GeneID" id="37177127"/>
<name>A0A8T8XAV6_ASPJA</name>
<keyword evidence="9" id="KW-1185">Reference proteome</keyword>
<evidence type="ECO:0000256" key="6">
    <source>
        <dbReference type="ARBA" id="ARBA00023242"/>
    </source>
</evidence>
<evidence type="ECO:0000256" key="5">
    <source>
        <dbReference type="ARBA" id="ARBA00023163"/>
    </source>
</evidence>
<evidence type="ECO:0000313" key="9">
    <source>
        <dbReference type="Proteomes" id="UP000249497"/>
    </source>
</evidence>